<dbReference type="PIRSF" id="PIRSF001217">
    <property type="entry name" value="Protease_4_SppA"/>
    <property type="match status" value="1"/>
</dbReference>
<dbReference type="SUPFAM" id="SSF52096">
    <property type="entry name" value="ClpP/crotonase"/>
    <property type="match status" value="2"/>
</dbReference>
<evidence type="ECO:0000256" key="6">
    <source>
        <dbReference type="ARBA" id="ARBA00023136"/>
    </source>
</evidence>
<dbReference type="AlphaFoldDB" id="A0A8J6N967"/>
<comment type="similarity">
    <text evidence="2">Belongs to the peptidase S49 family.</text>
</comment>
<feature type="transmembrane region" description="Helical" evidence="8">
    <location>
        <begin position="21"/>
        <end position="43"/>
    </location>
</feature>
<dbReference type="EMBL" id="JACNLK010000083">
    <property type="protein sequence ID" value="MBC8209207.1"/>
    <property type="molecule type" value="Genomic_DNA"/>
</dbReference>
<evidence type="ECO:0000256" key="3">
    <source>
        <dbReference type="ARBA" id="ARBA00022670"/>
    </source>
</evidence>
<keyword evidence="3" id="KW-0645">Protease</keyword>
<evidence type="ECO:0000259" key="9">
    <source>
        <dbReference type="Pfam" id="PF01343"/>
    </source>
</evidence>
<evidence type="ECO:0000256" key="8">
    <source>
        <dbReference type="SAM" id="Phobius"/>
    </source>
</evidence>
<dbReference type="InterPro" id="IPR029045">
    <property type="entry name" value="ClpP/crotonase-like_dom_sf"/>
</dbReference>
<dbReference type="GO" id="GO:0006465">
    <property type="term" value="P:signal peptide processing"/>
    <property type="evidence" value="ECO:0007669"/>
    <property type="project" value="InterPro"/>
</dbReference>
<feature type="active site" description="Nucleophile" evidence="7">
    <location>
        <position position="409"/>
    </location>
</feature>
<keyword evidence="8" id="KW-0812">Transmembrane</keyword>
<evidence type="ECO:0000313" key="11">
    <source>
        <dbReference type="Proteomes" id="UP000599024"/>
    </source>
</evidence>
<dbReference type="CDD" id="cd07018">
    <property type="entry name" value="S49_SppA_67K_type"/>
    <property type="match status" value="1"/>
</dbReference>
<dbReference type="NCBIfam" id="TIGR00705">
    <property type="entry name" value="SppA_67K"/>
    <property type="match status" value="1"/>
</dbReference>
<evidence type="ECO:0000256" key="2">
    <source>
        <dbReference type="ARBA" id="ARBA00008683"/>
    </source>
</evidence>
<accession>A0A8J6N967</accession>
<protein>
    <submittedName>
        <fullName evidence="10">Signal peptide peptidase SppA</fullName>
    </submittedName>
</protein>
<dbReference type="Pfam" id="PF01343">
    <property type="entry name" value="Peptidase_S49"/>
    <property type="match status" value="2"/>
</dbReference>
<gene>
    <name evidence="10" type="primary">sppA</name>
    <name evidence="10" type="ORF">H8E79_08595</name>
</gene>
<comment type="subcellular location">
    <subcellularLocation>
        <location evidence="1">Membrane</location>
    </subcellularLocation>
</comment>
<keyword evidence="4" id="KW-0378">Hydrolase</keyword>
<reference evidence="10 11" key="1">
    <citation type="submission" date="2020-08" db="EMBL/GenBank/DDBJ databases">
        <title>Bridging the membrane lipid divide: bacteria of the FCB group superphylum have the potential to synthesize archaeal ether lipids.</title>
        <authorList>
            <person name="Villanueva L."/>
            <person name="Von Meijenfeldt F.A.B."/>
            <person name="Westbye A.B."/>
            <person name="Yadav S."/>
            <person name="Hopmans E.C."/>
            <person name="Dutilh B.E."/>
            <person name="Sinninghe Damste J.S."/>
        </authorList>
    </citation>
    <scope>NUCLEOTIDE SEQUENCE [LARGE SCALE GENOMIC DNA]</scope>
    <source>
        <strain evidence="10">NIOZ-UU81</strain>
    </source>
</reference>
<dbReference type="Gene3D" id="6.20.330.10">
    <property type="match status" value="1"/>
</dbReference>
<dbReference type="InterPro" id="IPR047272">
    <property type="entry name" value="S49_SppA_C"/>
</dbReference>
<dbReference type="NCBIfam" id="TIGR00706">
    <property type="entry name" value="SppA_dom"/>
    <property type="match status" value="1"/>
</dbReference>
<evidence type="ECO:0000256" key="4">
    <source>
        <dbReference type="ARBA" id="ARBA00022801"/>
    </source>
</evidence>
<dbReference type="InterPro" id="IPR047217">
    <property type="entry name" value="S49_SppA_67K_type_N"/>
</dbReference>
<name>A0A8J6N967_9BACT</name>
<feature type="domain" description="Peptidase S49" evidence="9">
    <location>
        <begin position="137"/>
        <end position="286"/>
    </location>
</feature>
<dbReference type="GO" id="GO:0008236">
    <property type="term" value="F:serine-type peptidase activity"/>
    <property type="evidence" value="ECO:0007669"/>
    <property type="project" value="UniProtKB-KW"/>
</dbReference>
<evidence type="ECO:0000256" key="1">
    <source>
        <dbReference type="ARBA" id="ARBA00004370"/>
    </source>
</evidence>
<feature type="active site" description="Proton donor/acceptor" evidence="7">
    <location>
        <position position="205"/>
    </location>
</feature>
<dbReference type="CDD" id="cd07023">
    <property type="entry name" value="S49_Sppa_N_C"/>
    <property type="match status" value="1"/>
</dbReference>
<keyword evidence="5" id="KW-0720">Serine protease</keyword>
<dbReference type="PANTHER" id="PTHR33209:SF1">
    <property type="entry name" value="PEPTIDASE S49 DOMAIN-CONTAINING PROTEIN"/>
    <property type="match status" value="1"/>
</dbReference>
<dbReference type="InterPro" id="IPR004634">
    <property type="entry name" value="Pept_S49_pIV"/>
</dbReference>
<dbReference type="InterPro" id="IPR004635">
    <property type="entry name" value="Pept_S49_SppA"/>
</dbReference>
<organism evidence="10 11">
    <name type="scientific">Candidatus Desulfatifera sulfidica</name>
    <dbReference type="NCBI Taxonomy" id="2841691"/>
    <lineage>
        <taxon>Bacteria</taxon>
        <taxon>Pseudomonadati</taxon>
        <taxon>Thermodesulfobacteriota</taxon>
        <taxon>Desulfobulbia</taxon>
        <taxon>Desulfobulbales</taxon>
        <taxon>Desulfobulbaceae</taxon>
        <taxon>Candidatus Desulfatifera</taxon>
    </lineage>
</organism>
<dbReference type="GO" id="GO:0016020">
    <property type="term" value="C:membrane"/>
    <property type="evidence" value="ECO:0007669"/>
    <property type="project" value="UniProtKB-SubCell"/>
</dbReference>
<dbReference type="PANTHER" id="PTHR33209">
    <property type="entry name" value="PROTEASE 4"/>
    <property type="match status" value="1"/>
</dbReference>
<evidence type="ECO:0000313" key="10">
    <source>
        <dbReference type="EMBL" id="MBC8209207.1"/>
    </source>
</evidence>
<keyword evidence="6 8" id="KW-0472">Membrane</keyword>
<sequence length="616" mass="67686">MKKFFRILFSPLRWLAQLLALVRSLLANIVLIFFLGVLIMFFLSDDKVTVPENTILILNLSGKIVEEKKIVHPLSETLESFGRISDLADETLLQDVVDAIQAATEDARISAILLDLKHLDQAGLDQLQIIARELLKFRQSGKKVIAAEDYYRQHSYYLAAHANEVYLNPMGLVDLHGFGIYRLHFKEALDRLGVNYHIFRVGDYKSAVEPLSRNSASDETKEQNHRLLTDLWQLYTDDINRERQLLTGTIDRYTNNTVEQLAAAKGDPATLAWQSGLVDGLKTRKEIRDHLIALSSVDEEVDFSQIKLNDYLRANGVSKQEEKATDSIAIIVAEGPIVGSQQPGGAIGADSIGKQIRKARLTSDIKGMVLRINSGGGSAFASELIRQELLTFKESGKPLVISMGSVAASGAYWIATAGDEIWAAPTTLTGSIGIFAAIPTFEKSLAKLGIQSDGVGSTALSGSTNITRPINPQLAQALQLSLERGYQKFLEIVSQGRGMDLHQVNKAAEGKVFTAAQAMDLGLLDNIGHLDEAVDAAATLAGLDDYSVQTIKKPGSMVNSILELLREEGAQMLMGQSSWEKVRQYLNPMGQSLTGLIIFDDPQGLYARSEFQLENR</sequence>
<feature type="domain" description="Peptidase S49" evidence="9">
    <location>
        <begin position="392"/>
        <end position="543"/>
    </location>
</feature>
<dbReference type="InterPro" id="IPR002142">
    <property type="entry name" value="Peptidase_S49"/>
</dbReference>
<comment type="caution">
    <text evidence="10">The sequence shown here is derived from an EMBL/GenBank/DDBJ whole genome shotgun (WGS) entry which is preliminary data.</text>
</comment>
<evidence type="ECO:0000256" key="7">
    <source>
        <dbReference type="PIRSR" id="PIRSR001217-1"/>
    </source>
</evidence>
<dbReference type="Gene3D" id="3.90.226.10">
    <property type="entry name" value="2-enoyl-CoA Hydratase, Chain A, domain 1"/>
    <property type="match status" value="2"/>
</dbReference>
<dbReference type="Proteomes" id="UP000599024">
    <property type="component" value="Unassembled WGS sequence"/>
</dbReference>
<evidence type="ECO:0000256" key="5">
    <source>
        <dbReference type="ARBA" id="ARBA00022825"/>
    </source>
</evidence>
<keyword evidence="8" id="KW-1133">Transmembrane helix</keyword>
<proteinExistence type="inferred from homology"/>